<evidence type="ECO:0000313" key="1">
    <source>
        <dbReference type="EMBL" id="ADD66906.1"/>
    </source>
</evidence>
<dbReference type="RefSeq" id="WP_013009454.1">
    <property type="nucleotide sequence ID" value="NC_013943.1"/>
</dbReference>
<protein>
    <submittedName>
        <fullName evidence="1">Uncharacterized protein</fullName>
    </submittedName>
</protein>
<sequence length="138" mass="15437">MGDFRKYACDISGELFKAVNKKGIRREKLAAELDISVNQIKNYAYDSSKSATLENFLYVLINYKCVDVLNIVARDMDCCVCRLPEASSGQALTDAAADALAETARAVASCMDKEHKKDEVFQSLQRSIEKLVYLQKII</sequence>
<organism evidence="1 2">
    <name type="scientific">Denitrovibrio acetiphilus (strain DSM 12809 / NBRC 114555 / N2460)</name>
    <dbReference type="NCBI Taxonomy" id="522772"/>
    <lineage>
        <taxon>Bacteria</taxon>
        <taxon>Pseudomonadati</taxon>
        <taxon>Deferribacterota</taxon>
        <taxon>Deferribacteres</taxon>
        <taxon>Deferribacterales</taxon>
        <taxon>Geovibrionaceae</taxon>
        <taxon>Denitrovibrio</taxon>
    </lineage>
</organism>
<gene>
    <name evidence="1" type="ordered locus">Dacet_0100</name>
</gene>
<dbReference type="OrthoDB" id="9958425at2"/>
<dbReference type="Proteomes" id="UP000002012">
    <property type="component" value="Chromosome"/>
</dbReference>
<evidence type="ECO:0000313" key="2">
    <source>
        <dbReference type="Proteomes" id="UP000002012"/>
    </source>
</evidence>
<dbReference type="HOGENOM" id="CLU_1851883_0_0_0"/>
<dbReference type="PaxDb" id="522772-Dacet_0100"/>
<dbReference type="EMBL" id="CP001968">
    <property type="protein sequence ID" value="ADD66906.1"/>
    <property type="molecule type" value="Genomic_DNA"/>
</dbReference>
<dbReference type="KEGG" id="dap:Dacet_0100"/>
<accession>D4H1F8</accession>
<dbReference type="InParanoid" id="D4H1F8"/>
<dbReference type="AlphaFoldDB" id="D4H1F8"/>
<reference evidence="1 2" key="1">
    <citation type="journal article" date="2010" name="Stand. Genomic Sci.">
        <title>Complete genome sequence of Denitrovibrio acetiphilus type strain (N2460).</title>
        <authorList>
            <person name="Kiss H."/>
            <person name="Lang E."/>
            <person name="Lapidus A."/>
            <person name="Copeland A."/>
            <person name="Nolan M."/>
            <person name="Glavina Del Rio T."/>
            <person name="Chen F."/>
            <person name="Lucas S."/>
            <person name="Tice H."/>
            <person name="Cheng J.F."/>
            <person name="Han C."/>
            <person name="Goodwin L."/>
            <person name="Pitluck S."/>
            <person name="Liolios K."/>
            <person name="Pati A."/>
            <person name="Ivanova N."/>
            <person name="Mavromatis K."/>
            <person name="Chen A."/>
            <person name="Palaniappan K."/>
            <person name="Land M."/>
            <person name="Hauser L."/>
            <person name="Chang Y.J."/>
            <person name="Jeffries C.D."/>
            <person name="Detter J.C."/>
            <person name="Brettin T."/>
            <person name="Spring S."/>
            <person name="Rohde M."/>
            <person name="Goker M."/>
            <person name="Woyke T."/>
            <person name="Bristow J."/>
            <person name="Eisen J.A."/>
            <person name="Markowitz V."/>
            <person name="Hugenholtz P."/>
            <person name="Kyrpides N.C."/>
            <person name="Klenk H.P."/>
        </authorList>
    </citation>
    <scope>NUCLEOTIDE SEQUENCE [LARGE SCALE GENOMIC DNA]</scope>
    <source>
        <strain evidence="2">DSM 12809 / NBRC 114555 / N2460</strain>
    </source>
</reference>
<name>D4H1F8_DENA2</name>
<keyword evidence="2" id="KW-1185">Reference proteome</keyword>
<proteinExistence type="predicted"/>
<dbReference type="STRING" id="522772.Dacet_0100"/>